<dbReference type="AlphaFoldDB" id="A0A8R1XKB1"/>
<proteinExistence type="predicted"/>
<protein>
    <submittedName>
        <fullName evidence="2">Uncharacterized protein</fullName>
    </submittedName>
</protein>
<evidence type="ECO:0000313" key="2">
    <source>
        <dbReference type="EnsemblMetazoa" id="OVOC10083.1"/>
    </source>
</evidence>
<feature type="compositionally biased region" description="Polar residues" evidence="1">
    <location>
        <begin position="377"/>
        <end position="408"/>
    </location>
</feature>
<reference evidence="2" key="2">
    <citation type="submission" date="2022-06" db="UniProtKB">
        <authorList>
            <consortium name="EnsemblMetazoa"/>
        </authorList>
    </citation>
    <scope>IDENTIFICATION</scope>
</reference>
<dbReference type="OMA" id="ATVTECA"/>
<evidence type="ECO:0000256" key="1">
    <source>
        <dbReference type="SAM" id="MobiDB-lite"/>
    </source>
</evidence>
<feature type="compositionally biased region" description="Low complexity" evidence="1">
    <location>
        <begin position="287"/>
        <end position="313"/>
    </location>
</feature>
<keyword evidence="3" id="KW-1185">Reference proteome</keyword>
<feature type="region of interest" description="Disordered" evidence="1">
    <location>
        <begin position="136"/>
        <end position="237"/>
    </location>
</feature>
<name>A0A8R1XKB1_ONCVO</name>
<organism evidence="2 3">
    <name type="scientific">Onchocerca volvulus</name>
    <dbReference type="NCBI Taxonomy" id="6282"/>
    <lineage>
        <taxon>Eukaryota</taxon>
        <taxon>Metazoa</taxon>
        <taxon>Ecdysozoa</taxon>
        <taxon>Nematoda</taxon>
        <taxon>Chromadorea</taxon>
        <taxon>Rhabditida</taxon>
        <taxon>Spirurina</taxon>
        <taxon>Spiruromorpha</taxon>
        <taxon>Filarioidea</taxon>
        <taxon>Onchocercidae</taxon>
        <taxon>Onchocerca</taxon>
    </lineage>
</organism>
<sequence>MRLMSYSLQTASATAAASKLAPSKASALRAPTVRVHPPSIKTSSGLNNNGHSRPSSRSSSLASSGTYSSIPSSTISTAPSTSASSSATDNSNQKMLKIKLFGGNKDKGKSYGVTGAGGIRREATMVEMKNSKLSINQNNDETGKISGLMKPKSGSTKVSRKIPGTTSVTPGITRDTIKGSTGSRTSGLPLQSSSSSSSCSNATTALQGGIKRSTTNRTPQSSAATPQQIQPANNLDPAKNKRMITNAASVLTVPYGLITVTYVPYDITTVMLFSKSSEEDSAYAGFGSSSPISSAESSSMSINSASSRNSSGSGTTNPRIRTLTTLTFHQSTANHRFIGGGTIQPPSSPHESKPILAVKGISAPKVPHLTSPKKYPSPTTAIPKNSPITDESLQPSECLSTNPESGKQSEIISGQQSEIVTGKQQQSDVFTTVTTSNISVTSAHTTTETTKISTIPSQSPTVGVVSPMMSHRVIKLPQTSNNIIDGGNQSDTSTTSGSRDSDNASVIYNPIDDTNSLSNNSSTKTIALDKKAPPVPVRTNSRLETTFDSICGVTTSEITTTSTTSSTTSNGNTVTFSESDLEGIRPMEPIIPLVPPPYNIVIRNGKTYRQNNIHSSDTRNGKLFFFFLEIICKNFL</sequence>
<feature type="region of interest" description="Disordered" evidence="1">
    <location>
        <begin position="367"/>
        <end position="408"/>
    </location>
</feature>
<feature type="compositionally biased region" description="Polar residues" evidence="1">
    <location>
        <begin position="178"/>
        <end position="191"/>
    </location>
</feature>
<feature type="region of interest" description="Disordered" evidence="1">
    <location>
        <begin position="477"/>
        <end position="537"/>
    </location>
</feature>
<dbReference type="Proteomes" id="UP000024404">
    <property type="component" value="Unassembled WGS sequence"/>
</dbReference>
<feature type="compositionally biased region" description="Low complexity" evidence="1">
    <location>
        <begin position="52"/>
        <end position="88"/>
    </location>
</feature>
<reference evidence="3" key="1">
    <citation type="submission" date="2013-10" db="EMBL/GenBank/DDBJ databases">
        <title>Genome sequencing of Onchocerca volvulus.</title>
        <authorList>
            <person name="Cotton J."/>
            <person name="Tsai J."/>
            <person name="Stanley E."/>
            <person name="Tracey A."/>
            <person name="Holroyd N."/>
            <person name="Lustigman S."/>
            <person name="Berriman M."/>
        </authorList>
    </citation>
    <scope>NUCLEOTIDE SEQUENCE</scope>
</reference>
<feature type="compositionally biased region" description="Low complexity" evidence="1">
    <location>
        <begin position="514"/>
        <end position="525"/>
    </location>
</feature>
<accession>A0A8R1XKB1</accession>
<feature type="region of interest" description="Disordered" evidence="1">
    <location>
        <begin position="283"/>
        <end position="319"/>
    </location>
</feature>
<feature type="compositionally biased region" description="Low complexity" evidence="1">
    <location>
        <begin position="18"/>
        <end position="31"/>
    </location>
</feature>
<feature type="compositionally biased region" description="Polar residues" evidence="1">
    <location>
        <begin position="477"/>
        <end position="489"/>
    </location>
</feature>
<dbReference type="EMBL" id="CMVM020000314">
    <property type="status" value="NOT_ANNOTATED_CDS"/>
    <property type="molecule type" value="Genomic_DNA"/>
</dbReference>
<dbReference type="EnsemblMetazoa" id="OVOC10083.1">
    <property type="protein sequence ID" value="OVOC10083.1"/>
    <property type="gene ID" value="WBGene00246892"/>
</dbReference>
<feature type="region of interest" description="Disordered" evidence="1">
    <location>
        <begin position="18"/>
        <end position="91"/>
    </location>
</feature>
<feature type="compositionally biased region" description="Polar residues" evidence="1">
    <location>
        <begin position="40"/>
        <end position="51"/>
    </location>
</feature>
<feature type="compositionally biased region" description="Polar residues" evidence="1">
    <location>
        <begin position="201"/>
        <end position="233"/>
    </location>
</feature>
<evidence type="ECO:0000313" key="3">
    <source>
        <dbReference type="Proteomes" id="UP000024404"/>
    </source>
</evidence>